<accession>A0A8H6YA06</accession>
<proteinExistence type="predicted"/>
<keyword evidence="4" id="KW-1185">Reference proteome</keyword>
<dbReference type="OrthoDB" id="2506647at2759"/>
<sequence>MPNLLVTSYAIPPVSTAALTKARIIADILGRWRRPVTCIAIAAALNEQDLGANELVKKESARYVFAMHTSTTNVFCPAESTGIRSPSSASHRTSLCPKPAQDAQQPAEEAPKEEEPKEKEKVDKEEEPKGEYVRSARNASPSRLHAAEHHFQESRRRCTWDRDTRARIVSTRLCRFYSFCADRNNRRLDDSSCLYSHGLHDALLRNLRRAEALLKAALGRVEAAMKKTSVRMGSSRMNLRSTFDLDASDEQPISAPGDSGADAS</sequence>
<feature type="compositionally biased region" description="Basic and acidic residues" evidence="2">
    <location>
        <begin position="109"/>
        <end position="134"/>
    </location>
</feature>
<organism evidence="3 4">
    <name type="scientific">Mycena sanguinolenta</name>
    <dbReference type="NCBI Taxonomy" id="230812"/>
    <lineage>
        <taxon>Eukaryota</taxon>
        <taxon>Fungi</taxon>
        <taxon>Dikarya</taxon>
        <taxon>Basidiomycota</taxon>
        <taxon>Agaricomycotina</taxon>
        <taxon>Agaricomycetes</taxon>
        <taxon>Agaricomycetidae</taxon>
        <taxon>Agaricales</taxon>
        <taxon>Marasmiineae</taxon>
        <taxon>Mycenaceae</taxon>
        <taxon>Mycena</taxon>
    </lineage>
</organism>
<evidence type="ECO:0000313" key="3">
    <source>
        <dbReference type="EMBL" id="KAF7357153.1"/>
    </source>
</evidence>
<name>A0A8H6YA06_9AGAR</name>
<evidence type="ECO:0000256" key="1">
    <source>
        <dbReference type="SAM" id="Coils"/>
    </source>
</evidence>
<evidence type="ECO:0000313" key="4">
    <source>
        <dbReference type="Proteomes" id="UP000623467"/>
    </source>
</evidence>
<keyword evidence="1" id="KW-0175">Coiled coil</keyword>
<protein>
    <recommendedName>
        <fullName evidence="5">C3H1-type domain-containing protein</fullName>
    </recommendedName>
</protein>
<gene>
    <name evidence="3" type="ORF">MSAN_01309900</name>
</gene>
<dbReference type="AlphaFoldDB" id="A0A8H6YA06"/>
<evidence type="ECO:0008006" key="5">
    <source>
        <dbReference type="Google" id="ProtNLM"/>
    </source>
</evidence>
<comment type="caution">
    <text evidence="3">The sequence shown here is derived from an EMBL/GenBank/DDBJ whole genome shotgun (WGS) entry which is preliminary data.</text>
</comment>
<evidence type="ECO:0000256" key="2">
    <source>
        <dbReference type="SAM" id="MobiDB-lite"/>
    </source>
</evidence>
<feature type="compositionally biased region" description="Polar residues" evidence="2">
    <location>
        <begin position="82"/>
        <end position="93"/>
    </location>
</feature>
<dbReference type="Proteomes" id="UP000623467">
    <property type="component" value="Unassembled WGS sequence"/>
</dbReference>
<feature type="compositionally biased region" description="Low complexity" evidence="2">
    <location>
        <begin position="97"/>
        <end position="108"/>
    </location>
</feature>
<dbReference type="EMBL" id="JACAZH010000010">
    <property type="protein sequence ID" value="KAF7357153.1"/>
    <property type="molecule type" value="Genomic_DNA"/>
</dbReference>
<feature type="coiled-coil region" evidence="1">
    <location>
        <begin position="200"/>
        <end position="227"/>
    </location>
</feature>
<reference evidence="3" key="1">
    <citation type="submission" date="2020-05" db="EMBL/GenBank/DDBJ databases">
        <title>Mycena genomes resolve the evolution of fungal bioluminescence.</title>
        <authorList>
            <person name="Tsai I.J."/>
        </authorList>
    </citation>
    <scope>NUCLEOTIDE SEQUENCE</scope>
    <source>
        <strain evidence="3">160909Yilan</strain>
    </source>
</reference>
<feature type="region of interest" description="Disordered" evidence="2">
    <location>
        <begin position="77"/>
        <end position="148"/>
    </location>
</feature>